<accession>A0ABS1S6B1</accession>
<dbReference type="Proteomes" id="UP000644749">
    <property type="component" value="Unassembled WGS sequence"/>
</dbReference>
<organism evidence="1 2">
    <name type="scientific">Paracoccus aerius</name>
    <dbReference type="NCBI Taxonomy" id="1915382"/>
    <lineage>
        <taxon>Bacteria</taxon>
        <taxon>Pseudomonadati</taxon>
        <taxon>Pseudomonadota</taxon>
        <taxon>Alphaproteobacteria</taxon>
        <taxon>Rhodobacterales</taxon>
        <taxon>Paracoccaceae</taxon>
        <taxon>Paracoccus</taxon>
    </lineage>
</organism>
<keyword evidence="2" id="KW-1185">Reference proteome</keyword>
<reference evidence="1 2" key="1">
    <citation type="submission" date="2021-01" db="EMBL/GenBank/DDBJ databases">
        <title>011410 draft genome.</title>
        <authorList>
            <person name="Lang L."/>
        </authorList>
    </citation>
    <scope>NUCLEOTIDE SEQUENCE [LARGE SCALE GENOMIC DNA]</scope>
    <source>
        <strain evidence="1 2">KCTC 42845</strain>
    </source>
</reference>
<dbReference type="RefSeq" id="WP_191310571.1">
    <property type="nucleotide sequence ID" value="NZ_BNCL01000009.1"/>
</dbReference>
<comment type="caution">
    <text evidence="1">The sequence shown here is derived from an EMBL/GenBank/DDBJ whole genome shotgun (WGS) entry which is preliminary data.</text>
</comment>
<gene>
    <name evidence="1" type="ORF">JL111_12290</name>
</gene>
<proteinExistence type="predicted"/>
<evidence type="ECO:0000313" key="1">
    <source>
        <dbReference type="EMBL" id="MBL3674267.1"/>
    </source>
</evidence>
<protein>
    <submittedName>
        <fullName evidence="1">Uncharacterized protein</fullName>
    </submittedName>
</protein>
<evidence type="ECO:0000313" key="2">
    <source>
        <dbReference type="Proteomes" id="UP000644749"/>
    </source>
</evidence>
<sequence>MAEVLGHCECCNAAIREGDTCHYSADGCWMCEEHAPSLSDAIRQHQQIIDAEHFDPGDLAYDSRDEMAHSLLLMKKDYQEHGDRKLLVTA</sequence>
<dbReference type="EMBL" id="JAESHT010000010">
    <property type="protein sequence ID" value="MBL3674267.1"/>
    <property type="molecule type" value="Genomic_DNA"/>
</dbReference>
<name>A0ABS1S6B1_9RHOB</name>